<accession>K0SPF9</accession>
<feature type="compositionally biased region" description="Basic residues" evidence="1">
    <location>
        <begin position="174"/>
        <end position="191"/>
    </location>
</feature>
<dbReference type="CDD" id="cd01763">
    <property type="entry name" value="Ubl_SUMO_like"/>
    <property type="match status" value="1"/>
</dbReference>
<name>K0SPF9_THAOC</name>
<organism evidence="2 3">
    <name type="scientific">Thalassiosira oceanica</name>
    <name type="common">Marine diatom</name>
    <dbReference type="NCBI Taxonomy" id="159749"/>
    <lineage>
        <taxon>Eukaryota</taxon>
        <taxon>Sar</taxon>
        <taxon>Stramenopiles</taxon>
        <taxon>Ochrophyta</taxon>
        <taxon>Bacillariophyta</taxon>
        <taxon>Coscinodiscophyceae</taxon>
        <taxon>Thalassiosirophycidae</taxon>
        <taxon>Thalassiosirales</taxon>
        <taxon>Thalassiosiraceae</taxon>
        <taxon>Thalassiosira</taxon>
    </lineage>
</organism>
<dbReference type="AlphaFoldDB" id="K0SPF9"/>
<evidence type="ECO:0008006" key="4">
    <source>
        <dbReference type="Google" id="ProtNLM"/>
    </source>
</evidence>
<feature type="compositionally biased region" description="Polar residues" evidence="1">
    <location>
        <begin position="192"/>
        <end position="212"/>
    </location>
</feature>
<sequence>REILAQLPQCLEGFCAVETPQKMERYAKKYLPPEYRQLMTSIGNLSDRRHINNYVGQIGEEFCSSSSSQIMNIHDSPAQGEKIIIVIVDSFVDGEARHSRLEVARRAPLKSLFTRYADDRGLSLRSLRFVYKGKTLFLSSVGKMSPDDMKMSHEDEIVANDSSVVISQETSPSKKTKSKQQRHRKSKKTRGATKSSMKSSNRRSAPESSEPNPAQLKILHSESLTLVHEEAGPRLKLIRQRLNNLSLQRTRPKIRSSDTKSHPFRGPSFIDNPCSHGCGGKAGRAYFHIHVGAVENLYKTRSLSCGSLHGSNMITADLHGMTSNEALSYLDDRLGEWIDMAMRGEYPWVMPGMVFFMFGQTDLCALINIHHCQ</sequence>
<gene>
    <name evidence="2" type="ORF">THAOC_12143</name>
</gene>
<dbReference type="EMBL" id="AGNL01014064">
    <property type="protein sequence ID" value="EJK66889.1"/>
    <property type="molecule type" value="Genomic_DNA"/>
</dbReference>
<evidence type="ECO:0000313" key="2">
    <source>
        <dbReference type="EMBL" id="EJK66889.1"/>
    </source>
</evidence>
<evidence type="ECO:0000256" key="1">
    <source>
        <dbReference type="SAM" id="MobiDB-lite"/>
    </source>
</evidence>
<feature type="non-terminal residue" evidence="2">
    <location>
        <position position="1"/>
    </location>
</feature>
<reference evidence="2 3" key="1">
    <citation type="journal article" date="2012" name="Genome Biol.">
        <title>Genome and low-iron response of an oceanic diatom adapted to chronic iron limitation.</title>
        <authorList>
            <person name="Lommer M."/>
            <person name="Specht M."/>
            <person name="Roy A.S."/>
            <person name="Kraemer L."/>
            <person name="Andreson R."/>
            <person name="Gutowska M.A."/>
            <person name="Wolf J."/>
            <person name="Bergner S.V."/>
            <person name="Schilhabel M.B."/>
            <person name="Klostermeier U.C."/>
            <person name="Beiko R.G."/>
            <person name="Rosenstiel P."/>
            <person name="Hippler M."/>
            <person name="Laroche J."/>
        </authorList>
    </citation>
    <scope>NUCLEOTIDE SEQUENCE [LARGE SCALE GENOMIC DNA]</scope>
    <source>
        <strain evidence="2 3">CCMP1005</strain>
    </source>
</reference>
<dbReference type="Gene3D" id="3.10.20.90">
    <property type="entry name" value="Phosphatidylinositol 3-kinase Catalytic Subunit, Chain A, domain 1"/>
    <property type="match status" value="1"/>
</dbReference>
<evidence type="ECO:0000313" key="3">
    <source>
        <dbReference type="Proteomes" id="UP000266841"/>
    </source>
</evidence>
<proteinExistence type="predicted"/>
<dbReference type="Proteomes" id="UP000266841">
    <property type="component" value="Unassembled WGS sequence"/>
</dbReference>
<feature type="region of interest" description="Disordered" evidence="1">
    <location>
        <begin position="161"/>
        <end position="213"/>
    </location>
</feature>
<comment type="caution">
    <text evidence="2">The sequence shown here is derived from an EMBL/GenBank/DDBJ whole genome shotgun (WGS) entry which is preliminary data.</text>
</comment>
<protein>
    <recommendedName>
        <fullName evidence="4">Ubiquitin-like domain-containing protein</fullName>
    </recommendedName>
</protein>
<keyword evidence="3" id="KW-1185">Reference proteome</keyword>